<dbReference type="EMBL" id="JAPEVA010000038">
    <property type="protein sequence ID" value="KAJ4405013.1"/>
    <property type="molecule type" value="Genomic_DNA"/>
</dbReference>
<dbReference type="Proteomes" id="UP001140510">
    <property type="component" value="Unassembled WGS sequence"/>
</dbReference>
<sequence length="119" mass="13168">MASDRRRSLINPIQSATANNVALQRNLGRTTEAGLQPIGWDKESPKKGWQNGRVLIIDSFEGAPNPTANEFKNLETLQIFRTDEQPNRKKVQLTSNNGQPTSNDSQTTSNNGKTTSDNE</sequence>
<dbReference type="AlphaFoldDB" id="A0A9W8ZCR3"/>
<proteinExistence type="predicted"/>
<feature type="compositionally biased region" description="Polar residues" evidence="1">
    <location>
        <begin position="92"/>
        <end position="119"/>
    </location>
</feature>
<evidence type="ECO:0000313" key="2">
    <source>
        <dbReference type="EMBL" id="KAJ4405013.1"/>
    </source>
</evidence>
<accession>A0A9W8ZCR3</accession>
<feature type="region of interest" description="Disordered" evidence="1">
    <location>
        <begin position="81"/>
        <end position="119"/>
    </location>
</feature>
<name>A0A9W8ZCR3_9PLEO</name>
<keyword evidence="3" id="KW-1185">Reference proteome</keyword>
<comment type="caution">
    <text evidence="2">The sequence shown here is derived from an EMBL/GenBank/DDBJ whole genome shotgun (WGS) entry which is preliminary data.</text>
</comment>
<protein>
    <submittedName>
        <fullName evidence="2">Uncharacterized protein</fullName>
    </submittedName>
</protein>
<evidence type="ECO:0000256" key="1">
    <source>
        <dbReference type="SAM" id="MobiDB-lite"/>
    </source>
</evidence>
<reference evidence="2" key="1">
    <citation type="submission" date="2022-10" db="EMBL/GenBank/DDBJ databases">
        <title>Tapping the CABI collections for fungal endophytes: first genome assemblies for Collariella, Neodidymelliopsis, Ascochyta clinopodiicola, Didymella pomorum, Didymosphaeria variabile, Neocosmospora piperis and Neocucurbitaria cava.</title>
        <authorList>
            <person name="Hill R."/>
        </authorList>
    </citation>
    <scope>NUCLEOTIDE SEQUENCE</scope>
    <source>
        <strain evidence="2">IMI 355091</strain>
    </source>
</reference>
<evidence type="ECO:0000313" key="3">
    <source>
        <dbReference type="Proteomes" id="UP001140510"/>
    </source>
</evidence>
<gene>
    <name evidence="2" type="ORF">N0V91_005558</name>
</gene>
<organism evidence="2 3">
    <name type="scientific">Didymella pomorum</name>
    <dbReference type="NCBI Taxonomy" id="749634"/>
    <lineage>
        <taxon>Eukaryota</taxon>
        <taxon>Fungi</taxon>
        <taxon>Dikarya</taxon>
        <taxon>Ascomycota</taxon>
        <taxon>Pezizomycotina</taxon>
        <taxon>Dothideomycetes</taxon>
        <taxon>Pleosporomycetidae</taxon>
        <taxon>Pleosporales</taxon>
        <taxon>Pleosporineae</taxon>
        <taxon>Didymellaceae</taxon>
        <taxon>Didymella</taxon>
    </lineage>
</organism>